<comment type="caution">
    <text evidence="1">The sequence shown here is derived from an EMBL/GenBank/DDBJ whole genome shotgun (WGS) entry which is preliminary data.</text>
</comment>
<proteinExistence type="predicted"/>
<protein>
    <submittedName>
        <fullName evidence="1">Uncharacterized protein</fullName>
    </submittedName>
</protein>
<sequence>MAPWRACGALPAPRGGPGLHAAALPGAASASSHEDFLFGSAPSACAHGVASAAASSFLGGDHSGRHAPSADDMHVSMAGVHVADGLRSARTALMVTGGMCNKLFGLGMMGFLVYQAVKSEAAQQAQLRTQRKNERQPELVRGVAKTGCCGNMKLASGSTCCGSVQSTCCGSVEAAA</sequence>
<evidence type="ECO:0000313" key="1">
    <source>
        <dbReference type="EMBL" id="CAK0873511.1"/>
    </source>
</evidence>
<gene>
    <name evidence="1" type="ORF">PCOR1329_LOCUS58714</name>
</gene>
<reference evidence="1" key="1">
    <citation type="submission" date="2023-10" db="EMBL/GenBank/DDBJ databases">
        <authorList>
            <person name="Chen Y."/>
            <person name="Shah S."/>
            <person name="Dougan E. K."/>
            <person name="Thang M."/>
            <person name="Chan C."/>
        </authorList>
    </citation>
    <scope>NUCLEOTIDE SEQUENCE [LARGE SCALE GENOMIC DNA]</scope>
</reference>
<accession>A0ABN9VK37</accession>
<keyword evidence="2" id="KW-1185">Reference proteome</keyword>
<evidence type="ECO:0000313" key="2">
    <source>
        <dbReference type="Proteomes" id="UP001189429"/>
    </source>
</evidence>
<dbReference type="Proteomes" id="UP001189429">
    <property type="component" value="Unassembled WGS sequence"/>
</dbReference>
<dbReference type="EMBL" id="CAUYUJ010017288">
    <property type="protein sequence ID" value="CAK0873511.1"/>
    <property type="molecule type" value="Genomic_DNA"/>
</dbReference>
<organism evidence="1 2">
    <name type="scientific">Prorocentrum cordatum</name>
    <dbReference type="NCBI Taxonomy" id="2364126"/>
    <lineage>
        <taxon>Eukaryota</taxon>
        <taxon>Sar</taxon>
        <taxon>Alveolata</taxon>
        <taxon>Dinophyceae</taxon>
        <taxon>Prorocentrales</taxon>
        <taxon>Prorocentraceae</taxon>
        <taxon>Prorocentrum</taxon>
    </lineage>
</organism>
<name>A0ABN9VK37_9DINO</name>